<keyword evidence="6" id="KW-0238">DNA-binding</keyword>
<dbReference type="GO" id="GO:0004879">
    <property type="term" value="F:nuclear receptor activity"/>
    <property type="evidence" value="ECO:0007669"/>
    <property type="project" value="TreeGrafter"/>
</dbReference>
<reference evidence="14" key="1">
    <citation type="submission" date="2017-02" db="UniProtKB">
        <authorList>
            <consortium name="WormBaseParasite"/>
        </authorList>
    </citation>
    <scope>IDENTIFICATION</scope>
</reference>
<dbReference type="GO" id="GO:0009755">
    <property type="term" value="P:hormone-mediated signaling pathway"/>
    <property type="evidence" value="ECO:0007669"/>
    <property type="project" value="TreeGrafter"/>
</dbReference>
<organism evidence="14">
    <name type="scientific">Enterobius vermicularis</name>
    <name type="common">Human pinworm</name>
    <dbReference type="NCBI Taxonomy" id="51028"/>
    <lineage>
        <taxon>Eukaryota</taxon>
        <taxon>Metazoa</taxon>
        <taxon>Ecdysozoa</taxon>
        <taxon>Nematoda</taxon>
        <taxon>Chromadorea</taxon>
        <taxon>Rhabditida</taxon>
        <taxon>Spirurina</taxon>
        <taxon>Oxyuridomorpha</taxon>
        <taxon>Oxyuroidea</taxon>
        <taxon>Oxyuridae</taxon>
        <taxon>Enterobius</taxon>
    </lineage>
</organism>
<dbReference type="InterPro" id="IPR013088">
    <property type="entry name" value="Znf_NHR/GATA"/>
</dbReference>
<dbReference type="Pfam" id="PF00104">
    <property type="entry name" value="Hormone_recep"/>
    <property type="match status" value="1"/>
</dbReference>
<evidence type="ECO:0000313" key="14">
    <source>
        <dbReference type="WBParaSite" id="EVEC_0000729501-mRNA-1"/>
    </source>
</evidence>
<dbReference type="InterPro" id="IPR050234">
    <property type="entry name" value="Nuclear_hormone_rcpt_NR1"/>
</dbReference>
<keyword evidence="3" id="KW-0863">Zinc-finger</keyword>
<keyword evidence="2" id="KW-0479">Metal-binding</keyword>
<proteinExistence type="inferred from homology"/>
<dbReference type="InterPro" id="IPR000536">
    <property type="entry name" value="Nucl_hrmn_rcpt_lig-bd"/>
</dbReference>
<dbReference type="SUPFAM" id="SSF48508">
    <property type="entry name" value="Nuclear receptor ligand-binding domain"/>
    <property type="match status" value="1"/>
</dbReference>
<keyword evidence="4" id="KW-0862">Zinc</keyword>
<evidence type="ECO:0000259" key="10">
    <source>
        <dbReference type="PROSITE" id="PS51030"/>
    </source>
</evidence>
<dbReference type="PRINTS" id="PR00047">
    <property type="entry name" value="STROIDFINGER"/>
</dbReference>
<evidence type="ECO:0000256" key="5">
    <source>
        <dbReference type="ARBA" id="ARBA00023015"/>
    </source>
</evidence>
<evidence type="ECO:0000313" key="12">
    <source>
        <dbReference type="EMBL" id="VDD92065.1"/>
    </source>
</evidence>
<dbReference type="PROSITE" id="PS51843">
    <property type="entry name" value="NR_LBD"/>
    <property type="match status" value="1"/>
</dbReference>
<reference evidence="12 13" key="2">
    <citation type="submission" date="2018-10" db="EMBL/GenBank/DDBJ databases">
        <authorList>
            <consortium name="Pathogen Informatics"/>
        </authorList>
    </citation>
    <scope>NUCLEOTIDE SEQUENCE [LARGE SCALE GENOMIC DNA]</scope>
</reference>
<keyword evidence="8" id="KW-0675">Receptor</keyword>
<dbReference type="GO" id="GO:0008270">
    <property type="term" value="F:zinc ion binding"/>
    <property type="evidence" value="ECO:0007669"/>
    <property type="project" value="UniProtKB-KW"/>
</dbReference>
<protein>
    <submittedName>
        <fullName evidence="14">Nuclear receptor</fullName>
    </submittedName>
</protein>
<dbReference type="EMBL" id="UXUI01008661">
    <property type="protein sequence ID" value="VDD92065.1"/>
    <property type="molecule type" value="Genomic_DNA"/>
</dbReference>
<evidence type="ECO:0000256" key="4">
    <source>
        <dbReference type="ARBA" id="ARBA00022833"/>
    </source>
</evidence>
<evidence type="ECO:0000256" key="2">
    <source>
        <dbReference type="ARBA" id="ARBA00022723"/>
    </source>
</evidence>
<dbReference type="PRINTS" id="PR00398">
    <property type="entry name" value="STRDHORMONER"/>
</dbReference>
<dbReference type="GO" id="GO:0000978">
    <property type="term" value="F:RNA polymerase II cis-regulatory region sequence-specific DNA binding"/>
    <property type="evidence" value="ECO:0007669"/>
    <property type="project" value="TreeGrafter"/>
</dbReference>
<dbReference type="PANTHER" id="PTHR24082:SF473">
    <property type="entry name" value="ECDYSONE-INDUCED PROTEIN 75B, ISOFORM B"/>
    <property type="match status" value="1"/>
</dbReference>
<evidence type="ECO:0000256" key="6">
    <source>
        <dbReference type="ARBA" id="ARBA00023125"/>
    </source>
</evidence>
<dbReference type="GO" id="GO:0000122">
    <property type="term" value="P:negative regulation of transcription by RNA polymerase II"/>
    <property type="evidence" value="ECO:0007669"/>
    <property type="project" value="TreeGrafter"/>
</dbReference>
<evidence type="ECO:0000256" key="8">
    <source>
        <dbReference type="ARBA" id="ARBA00023170"/>
    </source>
</evidence>
<evidence type="ECO:0000259" key="11">
    <source>
        <dbReference type="PROSITE" id="PS51843"/>
    </source>
</evidence>
<name>A0A0N4VA16_ENTVE</name>
<sequence length="580" mass="65830">MNFVHTTVPYSSVISSPAISELTPHIFGIGHNSEICDESVVLATTSGTSLGWPNSYPNQYYNSTASSSTAANVAGYSNPVAAITPATSTRPNSYVSSVTTFYESSNEISSQQSVALVSRASFQPSNQNAYYVKQHSSNKSPPLNGNNNSSSDTNGGCTEKHFSLCTVCGDKASGYHYGVTSCEGCKVSLLTVRTGFFRRSIQKCMEYRCMRDGQCQISRMNRNRCQYCRFKKCVDVGMSRDFRYGRQPKRIRSNVTIRTDQAILSQWKGDRKDEQQTQAGITRPDTSAELIMHISHAYSTYCALNKFAPVQESPFEFKFSSKMADIFLHRFFHRELRGRYKLLFYLFTSFFLPEFKQKPTNEDEPMSTQELMEERQLAMLTSIACKILPEIERIVGFVKCIPGFLELPSPDEQELIKRGFFAMWLIQSLHLYSSTGKLSFADGVTISRQQLELLYGVELTLKIHDTMASLNYLYLTDIEISLMMALALLVDDDRSLVKKDAVQRLRLQIIDALTAHANKTRPSQPDFMQNIFEKCQELENIGKMHWSTLSWYRANRYRLVLPSLFAEIFAMNNQPNEDNH</sequence>
<keyword evidence="9" id="KW-0539">Nucleus</keyword>
<dbReference type="STRING" id="51028.A0A0N4VA16"/>
<dbReference type="PROSITE" id="PS51030">
    <property type="entry name" value="NUCLEAR_REC_DBD_2"/>
    <property type="match status" value="1"/>
</dbReference>
<dbReference type="SUPFAM" id="SSF57716">
    <property type="entry name" value="Glucocorticoid receptor-like (DNA-binding domain)"/>
    <property type="match status" value="1"/>
</dbReference>
<keyword evidence="13" id="KW-1185">Reference proteome</keyword>
<dbReference type="Gene3D" id="1.10.565.10">
    <property type="entry name" value="Retinoid X Receptor"/>
    <property type="match status" value="1"/>
</dbReference>
<keyword evidence="7" id="KW-0804">Transcription</keyword>
<gene>
    <name evidence="12" type="ORF">EVEC_LOCUS6816</name>
</gene>
<dbReference type="InterPro" id="IPR001723">
    <property type="entry name" value="Nuclear_hrmn_rcpt"/>
</dbReference>
<evidence type="ECO:0000256" key="3">
    <source>
        <dbReference type="ARBA" id="ARBA00022771"/>
    </source>
</evidence>
<evidence type="ECO:0000256" key="9">
    <source>
        <dbReference type="ARBA" id="ARBA00023242"/>
    </source>
</evidence>
<evidence type="ECO:0000256" key="7">
    <source>
        <dbReference type="ARBA" id="ARBA00023163"/>
    </source>
</evidence>
<dbReference type="InterPro" id="IPR001628">
    <property type="entry name" value="Znf_hrmn_rcpt"/>
</dbReference>
<dbReference type="SMART" id="SM00430">
    <property type="entry name" value="HOLI"/>
    <property type="match status" value="1"/>
</dbReference>
<dbReference type="WBParaSite" id="EVEC_0000729501-mRNA-1">
    <property type="protein sequence ID" value="EVEC_0000729501-mRNA-1"/>
    <property type="gene ID" value="EVEC_0000729501"/>
</dbReference>
<accession>A0A0N4VA16</accession>
<dbReference type="InterPro" id="IPR035500">
    <property type="entry name" value="NHR-like_dom_sf"/>
</dbReference>
<evidence type="ECO:0000256" key="1">
    <source>
        <dbReference type="ARBA" id="ARBA00005993"/>
    </source>
</evidence>
<evidence type="ECO:0000313" key="13">
    <source>
        <dbReference type="Proteomes" id="UP000274131"/>
    </source>
</evidence>
<dbReference type="GO" id="GO:0045944">
    <property type="term" value="P:positive regulation of transcription by RNA polymerase II"/>
    <property type="evidence" value="ECO:0007669"/>
    <property type="project" value="TreeGrafter"/>
</dbReference>
<dbReference type="AlphaFoldDB" id="A0A0N4VA16"/>
<comment type="similarity">
    <text evidence="1">Belongs to the nuclear hormone receptor family.</text>
</comment>
<dbReference type="Proteomes" id="UP000274131">
    <property type="component" value="Unassembled WGS sequence"/>
</dbReference>
<dbReference type="PANTHER" id="PTHR24082">
    <property type="entry name" value="NUCLEAR HORMONE RECEPTOR"/>
    <property type="match status" value="1"/>
</dbReference>
<dbReference type="OrthoDB" id="6081310at2759"/>
<dbReference type="GO" id="GO:0030154">
    <property type="term" value="P:cell differentiation"/>
    <property type="evidence" value="ECO:0007669"/>
    <property type="project" value="TreeGrafter"/>
</dbReference>
<dbReference type="Gene3D" id="3.30.50.10">
    <property type="entry name" value="Erythroid Transcription Factor GATA-1, subunit A"/>
    <property type="match status" value="1"/>
</dbReference>
<keyword evidence="5" id="KW-0805">Transcription regulation</keyword>
<feature type="domain" description="NR LBD" evidence="11">
    <location>
        <begin position="339"/>
        <end position="571"/>
    </location>
</feature>
<dbReference type="SMART" id="SM00399">
    <property type="entry name" value="ZnF_C4"/>
    <property type="match status" value="1"/>
</dbReference>
<feature type="domain" description="Nuclear receptor" evidence="10">
    <location>
        <begin position="162"/>
        <end position="245"/>
    </location>
</feature>
<dbReference type="Pfam" id="PF00105">
    <property type="entry name" value="zf-C4"/>
    <property type="match status" value="1"/>
</dbReference>